<organism evidence="2 3">
    <name type="scientific">Rheinheimera marina</name>
    <dbReference type="NCBI Taxonomy" id="1774958"/>
    <lineage>
        <taxon>Bacteria</taxon>
        <taxon>Pseudomonadati</taxon>
        <taxon>Pseudomonadota</taxon>
        <taxon>Gammaproteobacteria</taxon>
        <taxon>Chromatiales</taxon>
        <taxon>Chromatiaceae</taxon>
        <taxon>Rheinheimera</taxon>
    </lineage>
</organism>
<dbReference type="RefSeq" id="WP_377333947.1">
    <property type="nucleotide sequence ID" value="NZ_JBHSGB010000010.1"/>
</dbReference>
<evidence type="ECO:0000313" key="3">
    <source>
        <dbReference type="Proteomes" id="UP001595962"/>
    </source>
</evidence>
<protein>
    <submittedName>
        <fullName evidence="2">DUF3016 domain-containing protein</fullName>
    </submittedName>
</protein>
<gene>
    <name evidence="2" type="ORF">ACFO3I_10530</name>
</gene>
<proteinExistence type="predicted"/>
<evidence type="ECO:0000313" key="2">
    <source>
        <dbReference type="EMBL" id="MFC4655448.1"/>
    </source>
</evidence>
<comment type="caution">
    <text evidence="2">The sequence shown here is derived from an EMBL/GenBank/DDBJ whole genome shotgun (WGS) entry which is preliminary data.</text>
</comment>
<evidence type="ECO:0000256" key="1">
    <source>
        <dbReference type="SAM" id="SignalP"/>
    </source>
</evidence>
<name>A0ABV9JMH6_9GAMM</name>
<dbReference type="Proteomes" id="UP001595962">
    <property type="component" value="Unassembled WGS sequence"/>
</dbReference>
<reference evidence="3" key="1">
    <citation type="journal article" date="2019" name="Int. J. Syst. Evol. Microbiol.">
        <title>The Global Catalogue of Microorganisms (GCM) 10K type strain sequencing project: providing services to taxonomists for standard genome sequencing and annotation.</title>
        <authorList>
            <consortium name="The Broad Institute Genomics Platform"/>
            <consortium name="The Broad Institute Genome Sequencing Center for Infectious Disease"/>
            <person name="Wu L."/>
            <person name="Ma J."/>
        </authorList>
    </citation>
    <scope>NUCLEOTIDE SEQUENCE [LARGE SCALE GENOMIC DNA]</scope>
    <source>
        <strain evidence="3">DT28</strain>
    </source>
</reference>
<accession>A0ABV9JMH6</accession>
<keyword evidence="3" id="KW-1185">Reference proteome</keyword>
<feature type="signal peptide" evidence="1">
    <location>
        <begin position="1"/>
        <end position="21"/>
    </location>
</feature>
<keyword evidence="1" id="KW-0732">Signal</keyword>
<dbReference type="EMBL" id="JBHSGB010000010">
    <property type="protein sequence ID" value="MFC4655448.1"/>
    <property type="molecule type" value="Genomic_DNA"/>
</dbReference>
<dbReference type="InterPro" id="IPR021557">
    <property type="entry name" value="DUF3016"/>
</dbReference>
<dbReference type="Pfam" id="PF11454">
    <property type="entry name" value="DUF3016"/>
    <property type="match status" value="1"/>
</dbReference>
<feature type="chain" id="PRO_5046163602" evidence="1">
    <location>
        <begin position="22"/>
        <end position="175"/>
    </location>
</feature>
<sequence>MRKLNRALVAAAFCAVATVQAADVKVDYVNQKKFTDIKPANEPRGSFEKRTLAGFDKIFADLAAKLPDGYVWKITVTDIDLAGDVNYMFTQSGQDIRVIKEIFAPRVNFSYQLLDKSQKVVLTEELKLRDMAFMSRTHLNRSQVLSYEREMLERWFKEKFEPAFVAATSTSSTAG</sequence>